<feature type="chain" id="PRO_5002512394" description="DUF2330 domain-containing protein" evidence="3">
    <location>
        <begin position="21"/>
        <end position="430"/>
    </location>
</feature>
<dbReference type="RefSeq" id="WP_053235688.1">
    <property type="nucleotide sequence ID" value="NZ_CP011125.1"/>
</dbReference>
<reference evidence="4 5" key="1">
    <citation type="submission" date="2015-03" db="EMBL/GenBank/DDBJ databases">
        <title>Genome assembly of Sandaracinus amylolyticus DSM 53668.</title>
        <authorList>
            <person name="Sharma G."/>
            <person name="Subramanian S."/>
        </authorList>
    </citation>
    <scope>NUCLEOTIDE SEQUENCE [LARGE SCALE GENOMIC DNA]</scope>
    <source>
        <strain evidence="4 5">DSM 53668</strain>
    </source>
</reference>
<evidence type="ECO:0000256" key="1">
    <source>
        <dbReference type="SAM" id="MobiDB-lite"/>
    </source>
</evidence>
<dbReference type="AlphaFoldDB" id="A0A0F6YKM8"/>
<feature type="signal peptide" evidence="3">
    <location>
        <begin position="1"/>
        <end position="20"/>
    </location>
</feature>
<sequence>MLRPLFVATAVCAALTPLFAPDVARACGGCFHPPEGNPSPVTGHRMAVALGTTQTTLWDQIAYDGDPADFVWVLPIAGTSTVEIADNAFFESLVAHTTITLVAPPPPRTSCGDPCGDTIFASADSAPGRELGGDGSVTVHHEGVVGPYATATIGSEDPDALVTWLRENRYQVPDAMLPTITHYVDLGMNFVVLRLSPSANVQRMVPVRVTVPGLSTTFPLRMVAAGVEVSVELELFVFAESRIEAANFGNAEVDRAAVSFDWATLTFDYDARYEDALFAGEGVGTNWVTEYAAIASASIGAYQSFPPDGSEPTSAAADWMVVTRSVADPYLTRMRTRLPVSELGVDLQLRMSDREDLAETRVMVTRERNRPDEPECPTFCAHPGVEPGTSGRGRGDRLRCSTSMPGAGARGVLALASVAAVAIALRRRRA</sequence>
<keyword evidence="2" id="KW-0472">Membrane</keyword>
<dbReference type="InterPro" id="IPR019283">
    <property type="entry name" value="DUF2330"/>
</dbReference>
<keyword evidence="2" id="KW-0812">Transmembrane</keyword>
<evidence type="ECO:0000256" key="3">
    <source>
        <dbReference type="SAM" id="SignalP"/>
    </source>
</evidence>
<dbReference type="Proteomes" id="UP000034883">
    <property type="component" value="Chromosome"/>
</dbReference>
<dbReference type="EMBL" id="CP011125">
    <property type="protein sequence ID" value="AKF08560.1"/>
    <property type="molecule type" value="Genomic_DNA"/>
</dbReference>
<protein>
    <recommendedName>
        <fullName evidence="6">DUF2330 domain-containing protein</fullName>
    </recommendedName>
</protein>
<evidence type="ECO:0000313" key="5">
    <source>
        <dbReference type="Proteomes" id="UP000034883"/>
    </source>
</evidence>
<keyword evidence="2" id="KW-1133">Transmembrane helix</keyword>
<feature type="transmembrane region" description="Helical" evidence="2">
    <location>
        <begin position="407"/>
        <end position="425"/>
    </location>
</feature>
<keyword evidence="3" id="KW-0732">Signal</keyword>
<dbReference type="KEGG" id="samy:DB32_005709"/>
<evidence type="ECO:0000256" key="2">
    <source>
        <dbReference type="SAM" id="Phobius"/>
    </source>
</evidence>
<dbReference type="Pfam" id="PF10092">
    <property type="entry name" value="DUF2330"/>
    <property type="match status" value="1"/>
</dbReference>
<keyword evidence="5" id="KW-1185">Reference proteome</keyword>
<accession>A0A0F6YKM8</accession>
<gene>
    <name evidence="4" type="ORF">DB32_005709</name>
</gene>
<feature type="region of interest" description="Disordered" evidence="1">
    <location>
        <begin position="368"/>
        <end position="397"/>
    </location>
</feature>
<name>A0A0F6YKM8_9BACT</name>
<proteinExistence type="predicted"/>
<evidence type="ECO:0000313" key="4">
    <source>
        <dbReference type="EMBL" id="AKF08560.1"/>
    </source>
</evidence>
<organism evidence="4 5">
    <name type="scientific">Sandaracinus amylolyticus</name>
    <dbReference type="NCBI Taxonomy" id="927083"/>
    <lineage>
        <taxon>Bacteria</taxon>
        <taxon>Pseudomonadati</taxon>
        <taxon>Myxococcota</taxon>
        <taxon>Polyangia</taxon>
        <taxon>Polyangiales</taxon>
        <taxon>Sandaracinaceae</taxon>
        <taxon>Sandaracinus</taxon>
    </lineage>
</organism>
<dbReference type="STRING" id="927083.DB32_005709"/>
<evidence type="ECO:0008006" key="6">
    <source>
        <dbReference type="Google" id="ProtNLM"/>
    </source>
</evidence>